<keyword evidence="6 12" id="KW-0698">rRNA processing</keyword>
<dbReference type="NCBIfam" id="NF008693">
    <property type="entry name" value="PRK11713.2-3"/>
    <property type="match status" value="1"/>
</dbReference>
<dbReference type="PIRSF" id="PIRSF015601">
    <property type="entry name" value="MTase_slr0722"/>
    <property type="match status" value="1"/>
</dbReference>
<dbReference type="Gene3D" id="2.40.240.20">
    <property type="entry name" value="Hypothetical PUA domain-like, domain 1"/>
    <property type="match status" value="1"/>
</dbReference>
<dbReference type="AlphaFoldDB" id="A0AB38XS82"/>
<dbReference type="EMBL" id="CP116394">
    <property type="protein sequence ID" value="WCE46911.1"/>
    <property type="molecule type" value="Genomic_DNA"/>
</dbReference>
<comment type="similarity">
    <text evidence="2 12">Belongs to the RNA methyltransferase RsmE family.</text>
</comment>
<feature type="domain" description="Ribosomal RNA small subunit methyltransferase E methyltransferase" evidence="13">
    <location>
        <begin position="80"/>
        <end position="242"/>
    </location>
</feature>
<dbReference type="InterPro" id="IPR029028">
    <property type="entry name" value="Alpha/beta_knot_MTases"/>
</dbReference>
<dbReference type="InterPro" id="IPR006700">
    <property type="entry name" value="RsmE"/>
</dbReference>
<feature type="domain" description="Ribosomal RNA small subunit methyltransferase E PUA-like" evidence="14">
    <location>
        <begin position="22"/>
        <end position="69"/>
    </location>
</feature>
<dbReference type="KEGG" id="wne:PIG85_04485"/>
<reference evidence="15" key="1">
    <citation type="submission" date="2023-01" db="EMBL/GenBank/DDBJ databases">
        <title>Comparative Genomic Analysis of the Clinically-Derived Winkia Strain NY0527 Provides Evidence into the Taxonomic Reassignment of Winkia neuii and Characterizes Their Virulence Traits.</title>
        <authorList>
            <person name="Cai X."/>
            <person name="Peng Y."/>
            <person name="Li M."/>
            <person name="Qiu Y."/>
            <person name="Wang Y."/>
            <person name="Xu L."/>
            <person name="Hou Q."/>
        </authorList>
    </citation>
    <scope>NUCLEOTIDE SEQUENCE</scope>
    <source>
        <strain evidence="15">NY0527</strain>
    </source>
</reference>
<dbReference type="RefSeq" id="WP_004806222.1">
    <property type="nucleotide sequence ID" value="NZ_CP116394.1"/>
</dbReference>
<dbReference type="NCBIfam" id="TIGR00046">
    <property type="entry name" value="RsmE family RNA methyltransferase"/>
    <property type="match status" value="1"/>
</dbReference>
<dbReference type="EC" id="2.1.1.193" evidence="3 12"/>
<proteinExistence type="inferred from homology"/>
<evidence type="ECO:0000256" key="1">
    <source>
        <dbReference type="ARBA" id="ARBA00004496"/>
    </source>
</evidence>
<evidence type="ECO:0000259" key="13">
    <source>
        <dbReference type="Pfam" id="PF04452"/>
    </source>
</evidence>
<evidence type="ECO:0000313" key="15">
    <source>
        <dbReference type="EMBL" id="WCE46911.1"/>
    </source>
</evidence>
<evidence type="ECO:0000313" key="16">
    <source>
        <dbReference type="Proteomes" id="UP001211044"/>
    </source>
</evidence>
<dbReference type="Pfam" id="PF04452">
    <property type="entry name" value="Methyltrans_RNA"/>
    <property type="match status" value="1"/>
</dbReference>
<dbReference type="GO" id="GO:0070042">
    <property type="term" value="F:rRNA (uridine-N3-)-methyltransferase activity"/>
    <property type="evidence" value="ECO:0007669"/>
    <property type="project" value="TreeGrafter"/>
</dbReference>
<dbReference type="InterPro" id="IPR015947">
    <property type="entry name" value="PUA-like_sf"/>
</dbReference>
<dbReference type="InterPro" id="IPR046887">
    <property type="entry name" value="RsmE_PUA-like"/>
</dbReference>
<dbReference type="InterPro" id="IPR046886">
    <property type="entry name" value="RsmE_MTase_dom"/>
</dbReference>
<keyword evidence="8 12" id="KW-0808">Transferase</keyword>
<keyword evidence="7 12" id="KW-0489">Methyltransferase</keyword>
<evidence type="ECO:0000256" key="9">
    <source>
        <dbReference type="ARBA" id="ARBA00022691"/>
    </source>
</evidence>
<keyword evidence="9 12" id="KW-0949">S-adenosyl-L-methionine</keyword>
<evidence type="ECO:0000256" key="11">
    <source>
        <dbReference type="ARBA" id="ARBA00047944"/>
    </source>
</evidence>
<dbReference type="GO" id="GO:0005737">
    <property type="term" value="C:cytoplasm"/>
    <property type="evidence" value="ECO:0007669"/>
    <property type="project" value="UniProtKB-SubCell"/>
</dbReference>
<evidence type="ECO:0000256" key="12">
    <source>
        <dbReference type="PIRNR" id="PIRNR015601"/>
    </source>
</evidence>
<comment type="function">
    <text evidence="10 12">Specifically methylates the N3 position of the uracil ring of uridine 1498 (m3U1498) in 16S rRNA. Acts on the fully assembled 30S ribosomal subunit.</text>
</comment>
<dbReference type="Proteomes" id="UP001211044">
    <property type="component" value="Chromosome"/>
</dbReference>
<dbReference type="SUPFAM" id="SSF88697">
    <property type="entry name" value="PUA domain-like"/>
    <property type="match status" value="1"/>
</dbReference>
<comment type="subcellular location">
    <subcellularLocation>
        <location evidence="1 12">Cytoplasm</location>
    </subcellularLocation>
</comment>
<dbReference type="PANTHER" id="PTHR30027:SF3">
    <property type="entry name" value="16S RRNA (URACIL(1498)-N(3))-METHYLTRANSFERASE"/>
    <property type="match status" value="1"/>
</dbReference>
<dbReference type="PANTHER" id="PTHR30027">
    <property type="entry name" value="RIBOSOMAL RNA SMALL SUBUNIT METHYLTRANSFERASE E"/>
    <property type="match status" value="1"/>
</dbReference>
<name>A0AB38XS82_9ACTO</name>
<dbReference type="SUPFAM" id="SSF75217">
    <property type="entry name" value="alpha/beta knot"/>
    <property type="match status" value="1"/>
</dbReference>
<dbReference type="Gene3D" id="3.40.1280.10">
    <property type="match status" value="1"/>
</dbReference>
<comment type="catalytic activity">
    <reaction evidence="11 12">
        <text>uridine(1498) in 16S rRNA + S-adenosyl-L-methionine = N(3)-methyluridine(1498) in 16S rRNA + S-adenosyl-L-homocysteine + H(+)</text>
        <dbReference type="Rhea" id="RHEA:42920"/>
        <dbReference type="Rhea" id="RHEA-COMP:10283"/>
        <dbReference type="Rhea" id="RHEA-COMP:10284"/>
        <dbReference type="ChEBI" id="CHEBI:15378"/>
        <dbReference type="ChEBI" id="CHEBI:57856"/>
        <dbReference type="ChEBI" id="CHEBI:59789"/>
        <dbReference type="ChEBI" id="CHEBI:65315"/>
        <dbReference type="ChEBI" id="CHEBI:74502"/>
        <dbReference type="EC" id="2.1.1.193"/>
    </reaction>
</comment>
<evidence type="ECO:0000259" key="14">
    <source>
        <dbReference type="Pfam" id="PF20260"/>
    </source>
</evidence>
<evidence type="ECO:0000256" key="10">
    <source>
        <dbReference type="ARBA" id="ARBA00025699"/>
    </source>
</evidence>
<evidence type="ECO:0000256" key="4">
    <source>
        <dbReference type="ARBA" id="ARBA00013673"/>
    </source>
</evidence>
<evidence type="ECO:0000256" key="5">
    <source>
        <dbReference type="ARBA" id="ARBA00022490"/>
    </source>
</evidence>
<dbReference type="InterPro" id="IPR029026">
    <property type="entry name" value="tRNA_m1G_MTases_N"/>
</dbReference>
<evidence type="ECO:0000256" key="7">
    <source>
        <dbReference type="ARBA" id="ARBA00022603"/>
    </source>
</evidence>
<dbReference type="CDD" id="cd18084">
    <property type="entry name" value="RsmE-like"/>
    <property type="match status" value="1"/>
</dbReference>
<organism evidence="15 16">
    <name type="scientific">Winkia neuii subsp. anitrata</name>
    <dbReference type="NCBI Taxonomy" id="29318"/>
    <lineage>
        <taxon>Bacteria</taxon>
        <taxon>Bacillati</taxon>
        <taxon>Actinomycetota</taxon>
        <taxon>Actinomycetes</taxon>
        <taxon>Actinomycetales</taxon>
        <taxon>Actinomycetaceae</taxon>
        <taxon>Winkia</taxon>
    </lineage>
</organism>
<gene>
    <name evidence="15" type="ORF">PIG85_04485</name>
</gene>
<accession>A0AB38XS82</accession>
<dbReference type="GO" id="GO:0070475">
    <property type="term" value="P:rRNA base methylation"/>
    <property type="evidence" value="ECO:0007669"/>
    <property type="project" value="TreeGrafter"/>
</dbReference>
<dbReference type="Pfam" id="PF20260">
    <property type="entry name" value="PUA_4"/>
    <property type="match status" value="1"/>
</dbReference>
<evidence type="ECO:0000256" key="8">
    <source>
        <dbReference type="ARBA" id="ARBA00022679"/>
    </source>
</evidence>
<evidence type="ECO:0000256" key="2">
    <source>
        <dbReference type="ARBA" id="ARBA00005528"/>
    </source>
</evidence>
<evidence type="ECO:0000256" key="6">
    <source>
        <dbReference type="ARBA" id="ARBA00022552"/>
    </source>
</evidence>
<evidence type="ECO:0000256" key="3">
    <source>
        <dbReference type="ARBA" id="ARBA00012328"/>
    </source>
</evidence>
<protein>
    <recommendedName>
        <fullName evidence="4 12">Ribosomal RNA small subunit methyltransferase E</fullName>
        <ecNumber evidence="3 12">2.1.1.193</ecNumber>
    </recommendedName>
</protein>
<sequence length="251" mass="26931">MSLQSFLFPHTDELVEGATVGLAGEEGHHAASVMRIRPGEEIFLVDGKGRRARGEVLQASKNQVQVKVLATVNEAFPGKQITLVQALAKGGRDEMSIETATELDVFAVIPWQADRSTVRWNGPKVEKGVRKWQAKVAAATKQSRRSYIPEVASLVGTKALAKQIEEAVANNTLVLLLHEEAETPLMQQPLQEADRIWLIVGPEGGIGQAETELLVKSGARTCKLGSTILRTSSAGPAALAYIAGTCGAWNS</sequence>
<keyword evidence="5 12" id="KW-0963">Cytoplasm</keyword>